<dbReference type="GO" id="GO:0006508">
    <property type="term" value="P:proteolysis"/>
    <property type="evidence" value="ECO:0007669"/>
    <property type="project" value="UniProtKB-KW"/>
</dbReference>
<dbReference type="Pfam" id="PF01435">
    <property type="entry name" value="Peptidase_M48"/>
    <property type="match status" value="1"/>
</dbReference>
<feature type="transmembrane region" description="Helical" evidence="12">
    <location>
        <begin position="7"/>
        <end position="25"/>
    </location>
</feature>
<dbReference type="InterPro" id="IPR050083">
    <property type="entry name" value="HtpX_protease"/>
</dbReference>
<feature type="binding site" evidence="12">
    <location>
        <position position="134"/>
    </location>
    <ligand>
        <name>Zn(2+)</name>
        <dbReference type="ChEBI" id="CHEBI:29105"/>
        <note>catalytic</note>
    </ligand>
</feature>
<evidence type="ECO:0000256" key="12">
    <source>
        <dbReference type="HAMAP-Rule" id="MF_00188"/>
    </source>
</evidence>
<dbReference type="InterPro" id="IPR022919">
    <property type="entry name" value="Pept_M48_protease_HtpX"/>
</dbReference>
<dbReference type="NCBIfam" id="NF002826">
    <property type="entry name" value="PRK03001.1"/>
    <property type="match status" value="1"/>
</dbReference>
<proteinExistence type="inferred from homology"/>
<feature type="transmembrane region" description="Helical" evidence="12">
    <location>
        <begin position="31"/>
        <end position="53"/>
    </location>
</feature>
<gene>
    <name evidence="12" type="primary">htpX</name>
    <name evidence="14" type="ORF">CRI93_10600</name>
</gene>
<evidence type="ECO:0000256" key="2">
    <source>
        <dbReference type="ARBA" id="ARBA00009779"/>
    </source>
</evidence>
<keyword evidence="15" id="KW-1185">Reference proteome</keyword>
<evidence type="ECO:0000259" key="13">
    <source>
        <dbReference type="Pfam" id="PF01435"/>
    </source>
</evidence>
<dbReference type="GO" id="GO:0004222">
    <property type="term" value="F:metalloendopeptidase activity"/>
    <property type="evidence" value="ECO:0007669"/>
    <property type="project" value="UniProtKB-UniRule"/>
</dbReference>
<reference evidence="14 15" key="1">
    <citation type="submission" date="2017-10" db="EMBL/GenBank/DDBJ databases">
        <title>Draft genome of Longimonas halophila.</title>
        <authorList>
            <person name="Goh K.M."/>
            <person name="Shamsir M.S."/>
            <person name="Lim S.W."/>
        </authorList>
    </citation>
    <scope>NUCLEOTIDE SEQUENCE [LARGE SCALE GENOMIC DNA]</scope>
    <source>
        <strain evidence="14 15">KCTC 42399</strain>
    </source>
</reference>
<evidence type="ECO:0000256" key="1">
    <source>
        <dbReference type="ARBA" id="ARBA00004651"/>
    </source>
</evidence>
<comment type="similarity">
    <text evidence="2 12">Belongs to the peptidase M48B family.</text>
</comment>
<feature type="binding site" evidence="12">
    <location>
        <position position="130"/>
    </location>
    <ligand>
        <name>Zn(2+)</name>
        <dbReference type="ChEBI" id="CHEBI:29105"/>
        <note>catalytic</note>
    </ligand>
</feature>
<accession>A0A2H3NW98</accession>
<evidence type="ECO:0000256" key="9">
    <source>
        <dbReference type="ARBA" id="ARBA00022989"/>
    </source>
</evidence>
<keyword evidence="4 12" id="KW-0645">Protease</keyword>
<sequence>MSTLRTAGLMAFMMVLFALVGHALGGTGGMTVALVIALGMNVFSYWFSDAIVLKMHGAQEISRADAPALYDMVDRLRRRADLPMPRVCIIPQDQPNAFATGRNPDNGVVAVTRGIMRTLNREELEGVIAHELAHIKNRDILISSIAATMAAAITLLARFGFFFGGGRERGGFVGALLMMILAPVAAMLIQMAISRSREYVADRDGAHIAQNPMGLARALQRLELTAQRQPMRGGSEATSHLFIVNPFSGGMRGLKSLFSTHPSTEDRVARLNELARTGV</sequence>
<dbReference type="PANTHER" id="PTHR43221">
    <property type="entry name" value="PROTEASE HTPX"/>
    <property type="match status" value="1"/>
</dbReference>
<evidence type="ECO:0000256" key="6">
    <source>
        <dbReference type="ARBA" id="ARBA00022723"/>
    </source>
</evidence>
<keyword evidence="10 12" id="KW-0482">Metalloprotease</keyword>
<keyword evidence="8 12" id="KW-0862">Zinc</keyword>
<dbReference type="AlphaFoldDB" id="A0A2H3NW98"/>
<feature type="domain" description="Peptidase M48" evidence="13">
    <location>
        <begin position="67"/>
        <end position="274"/>
    </location>
</feature>
<organism evidence="14 15">
    <name type="scientific">Longimonas halophila</name>
    <dbReference type="NCBI Taxonomy" id="1469170"/>
    <lineage>
        <taxon>Bacteria</taxon>
        <taxon>Pseudomonadati</taxon>
        <taxon>Rhodothermota</taxon>
        <taxon>Rhodothermia</taxon>
        <taxon>Rhodothermales</taxon>
        <taxon>Salisaetaceae</taxon>
        <taxon>Longimonas</taxon>
    </lineage>
</organism>
<dbReference type="PANTHER" id="PTHR43221:SF1">
    <property type="entry name" value="PROTEASE HTPX"/>
    <property type="match status" value="1"/>
</dbReference>
<dbReference type="HAMAP" id="MF_00188">
    <property type="entry name" value="Pept_M48_protease_HtpX"/>
    <property type="match status" value="1"/>
</dbReference>
<feature type="binding site" evidence="12">
    <location>
        <position position="198"/>
    </location>
    <ligand>
        <name>Zn(2+)</name>
        <dbReference type="ChEBI" id="CHEBI:29105"/>
        <note>catalytic</note>
    </ligand>
</feature>
<protein>
    <recommendedName>
        <fullName evidence="12">Protease HtpX homolog</fullName>
        <ecNumber evidence="12">3.4.24.-</ecNumber>
    </recommendedName>
</protein>
<comment type="cofactor">
    <cofactor evidence="12">
        <name>Zn(2+)</name>
        <dbReference type="ChEBI" id="CHEBI:29105"/>
    </cofactor>
    <text evidence="12">Binds 1 zinc ion per subunit.</text>
</comment>
<keyword evidence="5 12" id="KW-0812">Transmembrane</keyword>
<evidence type="ECO:0000256" key="5">
    <source>
        <dbReference type="ARBA" id="ARBA00022692"/>
    </source>
</evidence>
<dbReference type="RefSeq" id="WP_098062612.1">
    <property type="nucleotide sequence ID" value="NZ_PDEP01000009.1"/>
</dbReference>
<keyword evidence="6 12" id="KW-0479">Metal-binding</keyword>
<evidence type="ECO:0000256" key="7">
    <source>
        <dbReference type="ARBA" id="ARBA00022801"/>
    </source>
</evidence>
<keyword evidence="9 12" id="KW-1133">Transmembrane helix</keyword>
<evidence type="ECO:0000256" key="11">
    <source>
        <dbReference type="ARBA" id="ARBA00023136"/>
    </source>
</evidence>
<dbReference type="GO" id="GO:0008270">
    <property type="term" value="F:zinc ion binding"/>
    <property type="evidence" value="ECO:0007669"/>
    <property type="project" value="UniProtKB-UniRule"/>
</dbReference>
<name>A0A2H3NW98_9BACT</name>
<keyword evidence="11 12" id="KW-0472">Membrane</keyword>
<evidence type="ECO:0000256" key="4">
    <source>
        <dbReference type="ARBA" id="ARBA00022670"/>
    </source>
</evidence>
<dbReference type="CDD" id="cd07336">
    <property type="entry name" value="M48B_HtpX_like"/>
    <property type="match status" value="1"/>
</dbReference>
<feature type="transmembrane region" description="Helical" evidence="12">
    <location>
        <begin position="170"/>
        <end position="189"/>
    </location>
</feature>
<feature type="active site" evidence="12">
    <location>
        <position position="131"/>
    </location>
</feature>
<comment type="subcellular location">
    <subcellularLocation>
        <location evidence="1 12">Cell membrane</location>
        <topology evidence="1 12">Multi-pass membrane protein</topology>
    </subcellularLocation>
</comment>
<dbReference type="Proteomes" id="UP000221024">
    <property type="component" value="Unassembled WGS sequence"/>
</dbReference>
<dbReference type="GO" id="GO:0005886">
    <property type="term" value="C:plasma membrane"/>
    <property type="evidence" value="ECO:0007669"/>
    <property type="project" value="UniProtKB-SubCell"/>
</dbReference>
<evidence type="ECO:0000313" key="15">
    <source>
        <dbReference type="Proteomes" id="UP000221024"/>
    </source>
</evidence>
<dbReference type="InterPro" id="IPR001915">
    <property type="entry name" value="Peptidase_M48"/>
</dbReference>
<dbReference type="OrthoDB" id="9810445at2"/>
<evidence type="ECO:0000256" key="8">
    <source>
        <dbReference type="ARBA" id="ARBA00022833"/>
    </source>
</evidence>
<keyword evidence="7 12" id="KW-0378">Hydrolase</keyword>
<feature type="transmembrane region" description="Helical" evidence="12">
    <location>
        <begin position="140"/>
        <end position="164"/>
    </location>
</feature>
<dbReference type="EC" id="3.4.24.-" evidence="12"/>
<evidence type="ECO:0000256" key="10">
    <source>
        <dbReference type="ARBA" id="ARBA00023049"/>
    </source>
</evidence>
<comment type="caution">
    <text evidence="14">The sequence shown here is derived from an EMBL/GenBank/DDBJ whole genome shotgun (WGS) entry which is preliminary data.</text>
</comment>
<keyword evidence="3 12" id="KW-1003">Cell membrane</keyword>
<evidence type="ECO:0000313" key="14">
    <source>
        <dbReference type="EMBL" id="PEN06264.1"/>
    </source>
</evidence>
<dbReference type="EMBL" id="PDEP01000009">
    <property type="protein sequence ID" value="PEN06264.1"/>
    <property type="molecule type" value="Genomic_DNA"/>
</dbReference>
<evidence type="ECO:0000256" key="3">
    <source>
        <dbReference type="ARBA" id="ARBA00022475"/>
    </source>
</evidence>
<dbReference type="Gene3D" id="3.30.2010.10">
    <property type="entry name" value="Metalloproteases ('zincins'), catalytic domain"/>
    <property type="match status" value="1"/>
</dbReference>